<dbReference type="SUPFAM" id="SSF53706">
    <property type="entry name" value="Formate dehydrogenase/DMSO reductase, domains 1-3"/>
    <property type="match status" value="1"/>
</dbReference>
<keyword evidence="3" id="KW-0408">Iron</keyword>
<dbReference type="RefSeq" id="WP_184542838.1">
    <property type="nucleotide sequence ID" value="NZ_JACHMP010000001.1"/>
</dbReference>
<keyword evidence="4" id="KW-0411">Iron-sulfur</keyword>
<dbReference type="CDD" id="cd02766">
    <property type="entry name" value="MopB_3"/>
    <property type="match status" value="1"/>
</dbReference>
<dbReference type="InterPro" id="IPR006657">
    <property type="entry name" value="MoPterin_dinucl-bd_dom"/>
</dbReference>
<accession>A0A7W9MHU4</accession>
<dbReference type="AlphaFoldDB" id="A0A7W9MHU4"/>
<evidence type="ECO:0000256" key="2">
    <source>
        <dbReference type="ARBA" id="ARBA00022723"/>
    </source>
</evidence>
<keyword evidence="2" id="KW-0479">Metal-binding</keyword>
<dbReference type="PANTHER" id="PTHR43742:SF6">
    <property type="entry name" value="OXIDOREDUCTASE YYAE-RELATED"/>
    <property type="match status" value="1"/>
</dbReference>
<dbReference type="GO" id="GO:0051536">
    <property type="term" value="F:iron-sulfur cluster binding"/>
    <property type="evidence" value="ECO:0007669"/>
    <property type="project" value="UniProtKB-KW"/>
</dbReference>
<evidence type="ECO:0000256" key="1">
    <source>
        <dbReference type="ARBA" id="ARBA00010312"/>
    </source>
</evidence>
<dbReference type="PROSITE" id="PS51669">
    <property type="entry name" value="4FE4S_MOW_BIS_MGD"/>
    <property type="match status" value="1"/>
</dbReference>
<gene>
    <name evidence="7" type="ORF">F4562_003876</name>
</gene>
<comment type="caution">
    <text evidence="7">The sequence shown here is derived from an EMBL/GenBank/DDBJ whole genome shotgun (WGS) entry which is preliminary data.</text>
</comment>
<dbReference type="Pfam" id="PF04879">
    <property type="entry name" value="Molybdop_Fe4S4"/>
    <property type="match status" value="1"/>
</dbReference>
<dbReference type="InterPro" id="IPR006656">
    <property type="entry name" value="Mopterin_OxRdtase"/>
</dbReference>
<evidence type="ECO:0000256" key="4">
    <source>
        <dbReference type="ARBA" id="ARBA00023014"/>
    </source>
</evidence>
<evidence type="ECO:0000259" key="6">
    <source>
        <dbReference type="PROSITE" id="PS51669"/>
    </source>
</evidence>
<evidence type="ECO:0000256" key="3">
    <source>
        <dbReference type="ARBA" id="ARBA00023004"/>
    </source>
</evidence>
<reference evidence="7 8" key="1">
    <citation type="submission" date="2020-08" db="EMBL/GenBank/DDBJ databases">
        <title>Sequencing the genomes of 1000 actinobacteria strains.</title>
        <authorList>
            <person name="Klenk H.-P."/>
        </authorList>
    </citation>
    <scope>NUCLEOTIDE SEQUENCE [LARGE SCALE GENOMIC DNA]</scope>
    <source>
        <strain evidence="7 8">DSM 46887</strain>
    </source>
</reference>
<dbReference type="Gene3D" id="2.40.40.20">
    <property type="match status" value="1"/>
</dbReference>
<dbReference type="Gene3D" id="3.30.2070.10">
    <property type="entry name" value="Formate dehydrogenase/DMSO reductase"/>
    <property type="match status" value="1"/>
</dbReference>
<dbReference type="Pfam" id="PF00384">
    <property type="entry name" value="Molybdopterin"/>
    <property type="match status" value="1"/>
</dbReference>
<evidence type="ECO:0000313" key="7">
    <source>
        <dbReference type="EMBL" id="MBB5820814.1"/>
    </source>
</evidence>
<comment type="similarity">
    <text evidence="1">Belongs to the prokaryotic molybdopterin-containing oxidoreductase family.</text>
</comment>
<proteinExistence type="inferred from homology"/>
<protein>
    <submittedName>
        <fullName evidence="7">Anaerobic selenocysteine-containing dehydrogenase</fullName>
    </submittedName>
</protein>
<dbReference type="Gene3D" id="3.40.228.10">
    <property type="entry name" value="Dimethylsulfoxide Reductase, domain 2"/>
    <property type="match status" value="1"/>
</dbReference>
<name>A0A7W9MHU4_9ACTN</name>
<dbReference type="Pfam" id="PF01568">
    <property type="entry name" value="Molydop_binding"/>
    <property type="match status" value="1"/>
</dbReference>
<dbReference type="PANTHER" id="PTHR43742">
    <property type="entry name" value="TRIMETHYLAMINE-N-OXIDE REDUCTASE"/>
    <property type="match status" value="1"/>
</dbReference>
<dbReference type="InterPro" id="IPR006963">
    <property type="entry name" value="Mopterin_OxRdtase_4Fe-4S_dom"/>
</dbReference>
<dbReference type="CDD" id="cd02786">
    <property type="entry name" value="MopB_CT_3"/>
    <property type="match status" value="1"/>
</dbReference>
<dbReference type="Proteomes" id="UP000540685">
    <property type="component" value="Unassembled WGS sequence"/>
</dbReference>
<dbReference type="GO" id="GO:0043546">
    <property type="term" value="F:molybdopterin cofactor binding"/>
    <property type="evidence" value="ECO:0007669"/>
    <property type="project" value="InterPro"/>
</dbReference>
<dbReference type="Gene3D" id="3.40.50.740">
    <property type="match status" value="1"/>
</dbReference>
<keyword evidence="8" id="KW-1185">Reference proteome</keyword>
<evidence type="ECO:0000313" key="8">
    <source>
        <dbReference type="Proteomes" id="UP000540685"/>
    </source>
</evidence>
<evidence type="ECO:0000256" key="5">
    <source>
        <dbReference type="SAM" id="MobiDB-lite"/>
    </source>
</evidence>
<dbReference type="GO" id="GO:0046872">
    <property type="term" value="F:metal ion binding"/>
    <property type="evidence" value="ECO:0007669"/>
    <property type="project" value="UniProtKB-KW"/>
</dbReference>
<dbReference type="Gene3D" id="2.20.25.90">
    <property type="entry name" value="ADC-like domains"/>
    <property type="match status" value="1"/>
</dbReference>
<dbReference type="InterPro" id="IPR009010">
    <property type="entry name" value="Asp_de-COase-like_dom_sf"/>
</dbReference>
<feature type="compositionally biased region" description="Pro residues" evidence="5">
    <location>
        <begin position="668"/>
        <end position="680"/>
    </location>
</feature>
<feature type="domain" description="4Fe-4S Mo/W bis-MGD-type" evidence="6">
    <location>
        <begin position="5"/>
        <end position="62"/>
    </location>
</feature>
<dbReference type="SUPFAM" id="SSF50692">
    <property type="entry name" value="ADC-like"/>
    <property type="match status" value="1"/>
</dbReference>
<dbReference type="InterPro" id="IPR050612">
    <property type="entry name" value="Prok_Mopterin_Oxidored"/>
</dbReference>
<feature type="region of interest" description="Disordered" evidence="5">
    <location>
        <begin position="667"/>
        <end position="688"/>
    </location>
</feature>
<dbReference type="GO" id="GO:0016491">
    <property type="term" value="F:oxidoreductase activity"/>
    <property type="evidence" value="ECO:0007669"/>
    <property type="project" value="InterPro"/>
</dbReference>
<organism evidence="7 8">
    <name type="scientific">Streptosporangium becharense</name>
    <dbReference type="NCBI Taxonomy" id="1816182"/>
    <lineage>
        <taxon>Bacteria</taxon>
        <taxon>Bacillati</taxon>
        <taxon>Actinomycetota</taxon>
        <taxon>Actinomycetes</taxon>
        <taxon>Streptosporangiales</taxon>
        <taxon>Streptosporangiaceae</taxon>
        <taxon>Streptosporangium</taxon>
    </lineage>
</organism>
<sequence>MSSGELRVLGACPLDCPDTCSWVVTVRDGEAVSMRGNPDHPYTRGALCVKVNRYLEHTRAPGRILHPLRRVGPKGAGRFERISWDEALDEISTRLRGIVEEHGGEAIWPYLGTGTLGYLQGAEGVAGRRFWNVLGASRHHLNICSAAGTTGLQQIYGTAGGMDPETFALSRLILLWGTNTLTSGHHLWKFIQEARASGAHVVAIDPIRTRTAEQADEHLPIRPGTDAALALGLMNVVLAEGAEDRDYLESRTSGWEGFREEILRYPPERVAEITGLPEADIRALGVRLAHTRPTGIRATMGLQRHAGGGTALRTIAAIPGVTGDWRHPGGGVAYSTSGHIHLNIDTRDDLLARPVRTLAMTRLGDELDESVKCLWVYGANPMASTPDQNRVRERLTREDLFTVVMEQFPTDTVDYADIVLPATMQIEHADLHAGYGHMYLLWNEPAVEPPGECLPTTETFRRLAARMGLTEPSLYDSDLDLAEQLLSSGHPSLEGVTLDRLRKEGWVRLSVPQPFVPFADGFPTASGRMEFGPGPAYVPPRTASAASGPYPLALITPAPHMFLNSTFANNPELLRRSKGPRVLVNPEDAARRGLADGQRARVFNGNGEFEAVVEVSGKVRPGVVASAKGHWRKLSPGGATANAVVDGCEADMGRGAVYHDNLVEVAPLSPPAPEAPPPGGPVRAGRNR</sequence>
<dbReference type="EMBL" id="JACHMP010000001">
    <property type="protein sequence ID" value="MBB5820814.1"/>
    <property type="molecule type" value="Genomic_DNA"/>
</dbReference>
<dbReference type="InterPro" id="IPR037920">
    <property type="entry name" value="YoaE_C"/>
</dbReference>
<dbReference type="SMART" id="SM00926">
    <property type="entry name" value="Molybdop_Fe4S4"/>
    <property type="match status" value="1"/>
</dbReference>